<organism evidence="2 3">
    <name type="scientific">Blautia obeum</name>
    <dbReference type="NCBI Taxonomy" id="40520"/>
    <lineage>
        <taxon>Bacteria</taxon>
        <taxon>Bacillati</taxon>
        <taxon>Bacillota</taxon>
        <taxon>Clostridia</taxon>
        <taxon>Lachnospirales</taxon>
        <taxon>Lachnospiraceae</taxon>
        <taxon>Blautia</taxon>
    </lineage>
</organism>
<dbReference type="GO" id="GO:0005975">
    <property type="term" value="P:carbohydrate metabolic process"/>
    <property type="evidence" value="ECO:0007669"/>
    <property type="project" value="InterPro"/>
</dbReference>
<accession>A0A367G2J4</accession>
<protein>
    <recommendedName>
        <fullName evidence="4">Amylosucrase</fullName>
    </recommendedName>
</protein>
<feature type="compositionally biased region" description="Basic residues" evidence="1">
    <location>
        <begin position="1"/>
        <end position="11"/>
    </location>
</feature>
<dbReference type="Gene3D" id="3.20.20.80">
    <property type="entry name" value="Glycosidases"/>
    <property type="match status" value="1"/>
</dbReference>
<feature type="region of interest" description="Disordered" evidence="1">
    <location>
        <begin position="55"/>
        <end position="96"/>
    </location>
</feature>
<evidence type="ECO:0000313" key="3">
    <source>
        <dbReference type="Proteomes" id="UP000253208"/>
    </source>
</evidence>
<dbReference type="Proteomes" id="UP000253208">
    <property type="component" value="Unassembled WGS sequence"/>
</dbReference>
<dbReference type="SUPFAM" id="SSF51445">
    <property type="entry name" value="(Trans)glycosidases"/>
    <property type="match status" value="1"/>
</dbReference>
<feature type="compositionally biased region" description="Low complexity" evidence="1">
    <location>
        <begin position="23"/>
        <end position="35"/>
    </location>
</feature>
<sequence length="704" mass="78845">MSTKRLQKKKAAMQAKKEKQLKKNTSAAGTSSSAAKSVENAKAEVKKLETVKKETLKVETSKTEPIKVETSKTEPIKVETSKTEPIKVETSKTEPIKVETSKTEPIKVETSKTEPIKVETSKTEPIKVETSKTEPIKVETSKTEPAKVTTSKIEPLKVETSKEDTAYDALYEKRLKHYYNDLKWLYCELFRDHPEVAGTFSSLTKKMKEIYRERSLSMKEADQNCAADPDWFRKTTFTGMAVNPADFADTLSGLSDKLDYISECKADTLYLTDLFQATSNCSLRIIPEIGTSEDLYTLAANCRKAGIRLALEIPLSLSVDDPQSGAPCVLQTPAYFNAMLLQILELANEGASVFSLGVLPMMPEENLWKLHSLLRMTRMVCEIVCPGILLLGETDRPPAEAAAFGGTSDMPELHIVNSTQLMSDLWHTVATKDTALLRRGIDRAADLPQAPVFQNYLRNRNTVRWNLDYDFLKGSFITEGPHRDYLNEFLAGIFPDSFARGEIYVNPETEKSELCGTTASLAGIERFDYEGNMEGVSRGIRYDVALHALLLSLPGIPVLRSGDEVGQLNDYTYKTDISKAADPRWLHNGRFNWALARNRADAETIQGRIFNSLEQLESIRASHPVFAPEVSAHTLETWEKALLALVRETSEEKLICIYNFSDQDKVAWINEQDGTYTDLLTGVQRDAQAVEIPAFGFIWLMHTK</sequence>
<dbReference type="PANTHER" id="PTHR10357">
    <property type="entry name" value="ALPHA-AMYLASE FAMILY MEMBER"/>
    <property type="match status" value="1"/>
</dbReference>
<proteinExistence type="predicted"/>
<name>A0A367G2J4_9FIRM</name>
<evidence type="ECO:0000313" key="2">
    <source>
        <dbReference type="EMBL" id="RCH44443.1"/>
    </source>
</evidence>
<dbReference type="Gene3D" id="1.10.1740.10">
    <property type="match status" value="1"/>
</dbReference>
<dbReference type="InterPro" id="IPR017853">
    <property type="entry name" value="GH"/>
</dbReference>
<dbReference type="RefSeq" id="WP_114002022.1">
    <property type="nucleotide sequence ID" value="NZ_PSQG01000008.1"/>
</dbReference>
<gene>
    <name evidence="2" type="ORF">C4886_07335</name>
</gene>
<dbReference type="AlphaFoldDB" id="A0A367G2J4"/>
<evidence type="ECO:0000256" key="1">
    <source>
        <dbReference type="SAM" id="MobiDB-lite"/>
    </source>
</evidence>
<feature type="region of interest" description="Disordered" evidence="1">
    <location>
        <begin position="1"/>
        <end position="42"/>
    </location>
</feature>
<dbReference type="PANTHER" id="PTHR10357:SF219">
    <property type="entry name" value="MALTOSE ALPHA-D-GLUCOSYLTRANSFERASE"/>
    <property type="match status" value="1"/>
</dbReference>
<evidence type="ECO:0008006" key="4">
    <source>
        <dbReference type="Google" id="ProtNLM"/>
    </source>
</evidence>
<dbReference type="EMBL" id="PSQG01000008">
    <property type="protein sequence ID" value="RCH44443.1"/>
    <property type="molecule type" value="Genomic_DNA"/>
</dbReference>
<dbReference type="SUPFAM" id="SSF51011">
    <property type="entry name" value="Glycosyl hydrolase domain"/>
    <property type="match status" value="1"/>
</dbReference>
<comment type="caution">
    <text evidence="2">The sequence shown here is derived from an EMBL/GenBank/DDBJ whole genome shotgun (WGS) entry which is preliminary data.</text>
</comment>
<reference evidence="2 3" key="1">
    <citation type="submission" date="2018-02" db="EMBL/GenBank/DDBJ databases">
        <title>Complete genome sequencing of Faecalibacterium prausnitzii strains isolated from the human gut.</title>
        <authorList>
            <person name="Fitzgerald B.C."/>
            <person name="Shkoporov A.N."/>
            <person name="Ross P.R."/>
            <person name="Hill C."/>
        </authorList>
    </citation>
    <scope>NUCLEOTIDE SEQUENCE [LARGE SCALE GENOMIC DNA]</scope>
    <source>
        <strain evidence="2 3">APC942/31-1</strain>
    </source>
</reference>